<feature type="region of interest" description="Disordered" evidence="1">
    <location>
        <begin position="20"/>
        <end position="49"/>
    </location>
</feature>
<dbReference type="STRING" id="117157.SAMN04489717_3655"/>
<protein>
    <submittedName>
        <fullName evidence="2">Uncharacterized protein</fullName>
    </submittedName>
</protein>
<sequence>MLVRDDAVDQVAAVTVPEHVSPPKIDQPGFARRPMDKLPDTAALYGPRS</sequence>
<keyword evidence="3" id="KW-1185">Reference proteome</keyword>
<accession>A0A1H1UJ79</accession>
<gene>
    <name evidence="2" type="ORF">SAMN04489717_3655</name>
</gene>
<dbReference type="Proteomes" id="UP000198983">
    <property type="component" value="Chromosome I"/>
</dbReference>
<dbReference type="EMBL" id="LT629732">
    <property type="protein sequence ID" value="SDS72535.1"/>
    <property type="molecule type" value="Genomic_DNA"/>
</dbReference>
<organism evidence="2 3">
    <name type="scientific">Actinopolymorpha singaporensis</name>
    <dbReference type="NCBI Taxonomy" id="117157"/>
    <lineage>
        <taxon>Bacteria</taxon>
        <taxon>Bacillati</taxon>
        <taxon>Actinomycetota</taxon>
        <taxon>Actinomycetes</taxon>
        <taxon>Propionibacteriales</taxon>
        <taxon>Actinopolymorphaceae</taxon>
        <taxon>Actinopolymorpha</taxon>
    </lineage>
</organism>
<evidence type="ECO:0000313" key="3">
    <source>
        <dbReference type="Proteomes" id="UP000198983"/>
    </source>
</evidence>
<evidence type="ECO:0000256" key="1">
    <source>
        <dbReference type="SAM" id="MobiDB-lite"/>
    </source>
</evidence>
<dbReference type="AlphaFoldDB" id="A0A1H1UJ79"/>
<name>A0A1H1UJ79_9ACTN</name>
<evidence type="ECO:0000313" key="2">
    <source>
        <dbReference type="EMBL" id="SDS72535.1"/>
    </source>
</evidence>
<reference evidence="2 3" key="1">
    <citation type="submission" date="2016-10" db="EMBL/GenBank/DDBJ databases">
        <authorList>
            <person name="de Groot N.N."/>
        </authorList>
    </citation>
    <scope>NUCLEOTIDE SEQUENCE [LARGE SCALE GENOMIC DNA]</scope>
    <source>
        <strain evidence="2 3">DSM 22024</strain>
    </source>
</reference>
<proteinExistence type="predicted"/>